<keyword evidence="2" id="KW-1185">Reference proteome</keyword>
<dbReference type="AlphaFoldDB" id="A0AAV7SKF4"/>
<evidence type="ECO:0000313" key="1">
    <source>
        <dbReference type="EMBL" id="KAJ1164522.1"/>
    </source>
</evidence>
<accession>A0AAV7SKF4</accession>
<name>A0AAV7SKF4_PLEWA</name>
<gene>
    <name evidence="1" type="ORF">NDU88_004959</name>
</gene>
<evidence type="ECO:0000313" key="2">
    <source>
        <dbReference type="Proteomes" id="UP001066276"/>
    </source>
</evidence>
<protein>
    <submittedName>
        <fullName evidence="1">Uncharacterized protein</fullName>
    </submittedName>
</protein>
<proteinExistence type="predicted"/>
<organism evidence="1 2">
    <name type="scientific">Pleurodeles waltl</name>
    <name type="common">Iberian ribbed newt</name>
    <dbReference type="NCBI Taxonomy" id="8319"/>
    <lineage>
        <taxon>Eukaryota</taxon>
        <taxon>Metazoa</taxon>
        <taxon>Chordata</taxon>
        <taxon>Craniata</taxon>
        <taxon>Vertebrata</taxon>
        <taxon>Euteleostomi</taxon>
        <taxon>Amphibia</taxon>
        <taxon>Batrachia</taxon>
        <taxon>Caudata</taxon>
        <taxon>Salamandroidea</taxon>
        <taxon>Salamandridae</taxon>
        <taxon>Pleurodelinae</taxon>
        <taxon>Pleurodeles</taxon>
    </lineage>
</organism>
<reference evidence="1" key="1">
    <citation type="journal article" date="2022" name="bioRxiv">
        <title>Sequencing and chromosome-scale assembly of the giantPleurodeles waltlgenome.</title>
        <authorList>
            <person name="Brown T."/>
            <person name="Elewa A."/>
            <person name="Iarovenko S."/>
            <person name="Subramanian E."/>
            <person name="Araus A.J."/>
            <person name="Petzold A."/>
            <person name="Susuki M."/>
            <person name="Suzuki K.-i.T."/>
            <person name="Hayashi T."/>
            <person name="Toyoda A."/>
            <person name="Oliveira C."/>
            <person name="Osipova E."/>
            <person name="Leigh N.D."/>
            <person name="Simon A."/>
            <person name="Yun M.H."/>
        </authorList>
    </citation>
    <scope>NUCLEOTIDE SEQUENCE</scope>
    <source>
        <strain evidence="1">20211129_DDA</strain>
        <tissue evidence="1">Liver</tissue>
    </source>
</reference>
<dbReference type="EMBL" id="JANPWB010000008">
    <property type="protein sequence ID" value="KAJ1164522.1"/>
    <property type="molecule type" value="Genomic_DNA"/>
</dbReference>
<dbReference type="Proteomes" id="UP001066276">
    <property type="component" value="Chromosome 4_2"/>
</dbReference>
<sequence>MLFTTILSPTRHLSATNPSAGDWVPASAALGGGGVCDQPLWPDEVLRGSAATGSDTGEPEDGAAEWSAAYFSATVAGVEEPPGMDPADGAHSVPPLEGTVVIITGLKVGFSAIDTRFDALTMHLDGVNEHLDKHSARRGTAEQLI</sequence>
<comment type="caution">
    <text evidence="1">The sequence shown here is derived from an EMBL/GenBank/DDBJ whole genome shotgun (WGS) entry which is preliminary data.</text>
</comment>